<gene>
    <name evidence="2" type="primary">yaaA</name>
    <name evidence="2" type="ORF">FPZ44_18945</name>
</gene>
<keyword evidence="1" id="KW-0694">RNA-binding</keyword>
<dbReference type="Gene3D" id="3.10.290.10">
    <property type="entry name" value="RNA-binding S4 domain"/>
    <property type="match status" value="1"/>
</dbReference>
<proteinExistence type="predicted"/>
<comment type="caution">
    <text evidence="2">The sequence shown here is derived from an EMBL/GenBank/DDBJ whole genome shotgun (WGS) entry which is preliminary data.</text>
</comment>
<dbReference type="GO" id="GO:0003723">
    <property type="term" value="F:RNA binding"/>
    <property type="evidence" value="ECO:0007669"/>
    <property type="project" value="UniProtKB-KW"/>
</dbReference>
<organism evidence="2 3">
    <name type="scientific">Paenibacillus agilis</name>
    <dbReference type="NCBI Taxonomy" id="3020863"/>
    <lineage>
        <taxon>Bacteria</taxon>
        <taxon>Bacillati</taxon>
        <taxon>Bacillota</taxon>
        <taxon>Bacilli</taxon>
        <taxon>Bacillales</taxon>
        <taxon>Paenibacillaceae</taxon>
        <taxon>Paenibacillus</taxon>
    </lineage>
</organism>
<sequence length="74" mass="8189">MKSIHIQTDYITLGQFLKLADCVSTGGHVKVMLAEQAVRVNAEPEDRRGRKLRNGDTVEVKDCGTFLVVQTTEA</sequence>
<dbReference type="PROSITE" id="PS50889">
    <property type="entry name" value="S4"/>
    <property type="match status" value="1"/>
</dbReference>
<reference evidence="2 3" key="1">
    <citation type="submission" date="2019-07" db="EMBL/GenBank/DDBJ databases">
        <authorList>
            <person name="Kim J."/>
        </authorList>
    </citation>
    <scope>NUCLEOTIDE SEQUENCE [LARGE SCALE GENOMIC DNA]</scope>
    <source>
        <strain evidence="2 3">N4</strain>
    </source>
</reference>
<dbReference type="InterPro" id="IPR014330">
    <property type="entry name" value="RNA-bd_S4-rel_YaaA"/>
</dbReference>
<protein>
    <submittedName>
        <fullName evidence="2">S4 domain-containing protein YaaA</fullName>
    </submittedName>
</protein>
<dbReference type="OrthoDB" id="9811532at2"/>
<dbReference type="AlphaFoldDB" id="A0A559IQB1"/>
<dbReference type="Pfam" id="PF13275">
    <property type="entry name" value="S4_2"/>
    <property type="match status" value="1"/>
</dbReference>
<dbReference type="SUPFAM" id="SSF55174">
    <property type="entry name" value="Alpha-L RNA-binding motif"/>
    <property type="match status" value="1"/>
</dbReference>
<evidence type="ECO:0000313" key="2">
    <source>
        <dbReference type="EMBL" id="TVX89825.1"/>
    </source>
</evidence>
<dbReference type="RefSeq" id="WP_144992682.1">
    <property type="nucleotide sequence ID" value="NZ_VNJK01000002.1"/>
</dbReference>
<dbReference type="Proteomes" id="UP000318102">
    <property type="component" value="Unassembled WGS sequence"/>
</dbReference>
<dbReference type="EMBL" id="VNJK01000002">
    <property type="protein sequence ID" value="TVX89825.1"/>
    <property type="molecule type" value="Genomic_DNA"/>
</dbReference>
<name>A0A559IQB1_9BACL</name>
<dbReference type="InterPro" id="IPR036986">
    <property type="entry name" value="S4_RNA-bd_sf"/>
</dbReference>
<evidence type="ECO:0000313" key="3">
    <source>
        <dbReference type="Proteomes" id="UP000318102"/>
    </source>
</evidence>
<accession>A0A559IQB1</accession>
<dbReference type="NCBIfam" id="TIGR02988">
    <property type="entry name" value="YaaA_near_RecF"/>
    <property type="match status" value="1"/>
</dbReference>
<evidence type="ECO:0000256" key="1">
    <source>
        <dbReference type="PROSITE-ProRule" id="PRU00182"/>
    </source>
</evidence>
<keyword evidence="3" id="KW-1185">Reference proteome</keyword>